<keyword evidence="2" id="KW-1185">Reference proteome</keyword>
<organism evidence="1 2">
    <name type="scientific">Paenibacillus wenxiniae</name>
    <dbReference type="NCBI Taxonomy" id="1636843"/>
    <lineage>
        <taxon>Bacteria</taxon>
        <taxon>Bacillati</taxon>
        <taxon>Bacillota</taxon>
        <taxon>Bacilli</taxon>
        <taxon>Bacillales</taxon>
        <taxon>Paenibacillaceae</taxon>
        <taxon>Paenibacillus</taxon>
    </lineage>
</organism>
<name>A0ABW4RJV9_9BACL</name>
<dbReference type="EMBL" id="JBHUEH010000014">
    <property type="protein sequence ID" value="MFD1886095.1"/>
    <property type="molecule type" value="Genomic_DNA"/>
</dbReference>
<comment type="caution">
    <text evidence="1">The sequence shown here is derived from an EMBL/GenBank/DDBJ whole genome shotgun (WGS) entry which is preliminary data.</text>
</comment>
<dbReference type="RefSeq" id="WP_347327154.1">
    <property type="nucleotide sequence ID" value="NZ_JBCGUH010000021.1"/>
</dbReference>
<dbReference type="Proteomes" id="UP001597233">
    <property type="component" value="Unassembled WGS sequence"/>
</dbReference>
<gene>
    <name evidence="1" type="ORF">ACFSC9_11220</name>
</gene>
<protein>
    <submittedName>
        <fullName evidence="1">Uncharacterized protein</fullName>
    </submittedName>
</protein>
<evidence type="ECO:0000313" key="1">
    <source>
        <dbReference type="EMBL" id="MFD1886095.1"/>
    </source>
</evidence>
<reference evidence="2" key="1">
    <citation type="journal article" date="2019" name="Int. J. Syst. Evol. Microbiol.">
        <title>The Global Catalogue of Microorganisms (GCM) 10K type strain sequencing project: providing services to taxonomists for standard genome sequencing and annotation.</title>
        <authorList>
            <consortium name="The Broad Institute Genomics Platform"/>
            <consortium name="The Broad Institute Genome Sequencing Center for Infectious Disease"/>
            <person name="Wu L."/>
            <person name="Ma J."/>
        </authorList>
    </citation>
    <scope>NUCLEOTIDE SEQUENCE [LARGE SCALE GENOMIC DNA]</scope>
    <source>
        <strain evidence="2">CCUG 54950</strain>
    </source>
</reference>
<accession>A0ABW4RJV9</accession>
<sequence length="157" mass="18155">MNSLDFIKVELETERDRILSSFTTPQTYKGIIVDYVADCSGQSPDSIINNAKNIMRIINETSQSGWPDTDGWLSILPTYFTDSFSSDPEDDDEWSLEGWLYWFELEHRAWFLWDLEAIGNEQLQISICIYEHPFPSEALDVLFMKLGTGQLTEISIR</sequence>
<evidence type="ECO:0000313" key="2">
    <source>
        <dbReference type="Proteomes" id="UP001597233"/>
    </source>
</evidence>
<proteinExistence type="predicted"/>